<sequence length="163" mass="17627">MSSSKSSGHFWPAYVDLMTVLLMVFLLLTLLFQMVASIARMQEGLKVKTAAPMASEAAARPGSLMLTFASADAALQAGQRDQARAWLQANLAGIAEHGLSISARIPANEGEVSRRLSAQFSRVLQIKQLATEMQVDERNLYIVNQLDVGLQTAGQIQLAVGRL</sequence>
<evidence type="ECO:0008006" key="4">
    <source>
        <dbReference type="Google" id="ProtNLM"/>
    </source>
</evidence>
<organism evidence="2 3">
    <name type="scientific">Achromobacter deleyi</name>
    <dbReference type="NCBI Taxonomy" id="1353891"/>
    <lineage>
        <taxon>Bacteria</taxon>
        <taxon>Pseudomonadati</taxon>
        <taxon>Pseudomonadota</taxon>
        <taxon>Betaproteobacteria</taxon>
        <taxon>Burkholderiales</taxon>
        <taxon>Alcaligenaceae</taxon>
        <taxon>Achromobacter</taxon>
    </lineage>
</organism>
<evidence type="ECO:0000256" key="1">
    <source>
        <dbReference type="SAM" id="Phobius"/>
    </source>
</evidence>
<protein>
    <recommendedName>
        <fullName evidence="4">Motility protein B-like N-terminal domain-containing protein</fullName>
    </recommendedName>
</protein>
<reference evidence="2 3" key="1">
    <citation type="submission" date="2020-04" db="EMBL/GenBank/DDBJ databases">
        <authorList>
            <person name="De Canck E."/>
        </authorList>
    </citation>
    <scope>NUCLEOTIDE SEQUENCE [LARGE SCALE GENOMIC DNA]</scope>
    <source>
        <strain evidence="2 3">LMG 3458</strain>
    </source>
</reference>
<keyword evidence="1" id="KW-0472">Membrane</keyword>
<dbReference type="AlphaFoldDB" id="A0A6S7A1S4"/>
<dbReference type="EMBL" id="CADIJO010000009">
    <property type="protein sequence ID" value="CAB3706032.1"/>
    <property type="molecule type" value="Genomic_DNA"/>
</dbReference>
<evidence type="ECO:0000313" key="2">
    <source>
        <dbReference type="EMBL" id="CAB3706032.1"/>
    </source>
</evidence>
<dbReference type="Proteomes" id="UP000494111">
    <property type="component" value="Unassembled WGS sequence"/>
</dbReference>
<dbReference type="RefSeq" id="WP_175193036.1">
    <property type="nucleotide sequence ID" value="NZ_CADIJO010000009.1"/>
</dbReference>
<proteinExistence type="predicted"/>
<accession>A0A6S7A1S4</accession>
<name>A0A6S7A1S4_9BURK</name>
<gene>
    <name evidence="2" type="ORF">LMG3458_02930</name>
</gene>
<evidence type="ECO:0000313" key="3">
    <source>
        <dbReference type="Proteomes" id="UP000494111"/>
    </source>
</evidence>
<keyword evidence="1" id="KW-1133">Transmembrane helix</keyword>
<keyword evidence="1" id="KW-0812">Transmembrane</keyword>
<feature type="transmembrane region" description="Helical" evidence="1">
    <location>
        <begin position="20"/>
        <end position="39"/>
    </location>
</feature>